<proteinExistence type="predicted"/>
<evidence type="ECO:0000256" key="2">
    <source>
        <dbReference type="ARBA" id="ARBA00022803"/>
    </source>
</evidence>
<dbReference type="GO" id="GO:0120170">
    <property type="term" value="F:intraciliary transport particle B binding"/>
    <property type="evidence" value="ECO:0007669"/>
    <property type="project" value="TreeGrafter"/>
</dbReference>
<dbReference type="EMBL" id="JAGDFM010000552">
    <property type="protein sequence ID" value="KAG7377276.1"/>
    <property type="molecule type" value="Genomic_DNA"/>
</dbReference>
<dbReference type="Proteomes" id="UP000694044">
    <property type="component" value="Unassembled WGS sequence"/>
</dbReference>
<dbReference type="GO" id="GO:0042073">
    <property type="term" value="P:intraciliary transport"/>
    <property type="evidence" value="ECO:0007669"/>
    <property type="project" value="TreeGrafter"/>
</dbReference>
<feature type="region of interest" description="Disordered" evidence="3">
    <location>
        <begin position="132"/>
        <end position="158"/>
    </location>
</feature>
<gene>
    <name evidence="4" type="primary">TTC30A_2</name>
    <name evidence="4" type="ORF">PHYPSEUDO_011937</name>
</gene>
<dbReference type="GO" id="GO:0030992">
    <property type="term" value="C:intraciliary transport particle B"/>
    <property type="evidence" value="ECO:0007669"/>
    <property type="project" value="TreeGrafter"/>
</dbReference>
<evidence type="ECO:0000256" key="3">
    <source>
        <dbReference type="SAM" id="MobiDB-lite"/>
    </source>
</evidence>
<organism evidence="4 5">
    <name type="scientific">Phytophthora pseudosyringae</name>
    <dbReference type="NCBI Taxonomy" id="221518"/>
    <lineage>
        <taxon>Eukaryota</taxon>
        <taxon>Sar</taxon>
        <taxon>Stramenopiles</taxon>
        <taxon>Oomycota</taxon>
        <taxon>Peronosporomycetes</taxon>
        <taxon>Peronosporales</taxon>
        <taxon>Peronosporaceae</taxon>
        <taxon>Phytophthora</taxon>
    </lineage>
</organism>
<keyword evidence="1" id="KW-0677">Repeat</keyword>
<evidence type="ECO:0000256" key="1">
    <source>
        <dbReference type="ARBA" id="ARBA00022737"/>
    </source>
</evidence>
<dbReference type="AlphaFoldDB" id="A0A8T1V8J9"/>
<reference evidence="4" key="1">
    <citation type="submission" date="2021-02" db="EMBL/GenBank/DDBJ databases">
        <authorList>
            <person name="Palmer J.M."/>
        </authorList>
    </citation>
    <scope>NUCLEOTIDE SEQUENCE</scope>
    <source>
        <strain evidence="4">SCRP734</strain>
    </source>
</reference>
<dbReference type="OrthoDB" id="10249577at2759"/>
<keyword evidence="2" id="KW-0802">TPR repeat</keyword>
<feature type="compositionally biased region" description="Polar residues" evidence="3">
    <location>
        <begin position="135"/>
        <end position="152"/>
    </location>
</feature>
<protein>
    <submittedName>
        <fullName evidence="4">Tetratricopeptide repeat protein 30A</fullName>
    </submittedName>
</protein>
<dbReference type="PANTHER" id="PTHR20931:SF0">
    <property type="entry name" value="TETRATRICOPEPTIDE REPEAT PROTEIN 30"/>
    <property type="match status" value="1"/>
</dbReference>
<accession>A0A8T1V8J9</accession>
<sequence>MRSTTTLRSVSGDQVRWCRYRQAFKQPGDEAGGVDPSQQRGEISAVKKELPPKQNKRFAVADVGIRVRYAASSIKNRHCTTAVWVRAGDDRKDQPDLSYNIALCFFKMKQYANAMGQIDEIIEKGVRDHPGLSVGSKSEQNADVKSVPNSTVLREMAQ</sequence>
<dbReference type="GO" id="GO:0005879">
    <property type="term" value="C:axonemal microtubule"/>
    <property type="evidence" value="ECO:0007669"/>
    <property type="project" value="TreeGrafter"/>
</dbReference>
<dbReference type="PANTHER" id="PTHR20931">
    <property type="entry name" value="TETRATRICOPEPTIDE REPEAT PROTEIN 30"/>
    <property type="match status" value="1"/>
</dbReference>
<dbReference type="InterPro" id="IPR039941">
    <property type="entry name" value="TT30"/>
</dbReference>
<evidence type="ECO:0000313" key="5">
    <source>
        <dbReference type="Proteomes" id="UP000694044"/>
    </source>
</evidence>
<comment type="caution">
    <text evidence="4">The sequence shown here is derived from an EMBL/GenBank/DDBJ whole genome shotgun (WGS) entry which is preliminary data.</text>
</comment>
<keyword evidence="5" id="KW-1185">Reference proteome</keyword>
<name>A0A8T1V8J9_9STRA</name>
<evidence type="ECO:0000313" key="4">
    <source>
        <dbReference type="EMBL" id="KAG7377276.1"/>
    </source>
</evidence>